<dbReference type="PANTHER" id="PTHR20959:SF1">
    <property type="entry name" value="TRANSPORT AND GOLGI ORGANIZATION PROTEIN 6 HOMOLOG"/>
    <property type="match status" value="1"/>
</dbReference>
<dbReference type="Proteomes" id="UP000013827">
    <property type="component" value="Unassembled WGS sequence"/>
</dbReference>
<organism evidence="4 5">
    <name type="scientific">Emiliania huxleyi (strain CCMP1516)</name>
    <dbReference type="NCBI Taxonomy" id="280463"/>
    <lineage>
        <taxon>Eukaryota</taxon>
        <taxon>Haptista</taxon>
        <taxon>Haptophyta</taxon>
        <taxon>Prymnesiophyceae</taxon>
        <taxon>Isochrysidales</taxon>
        <taxon>Noelaerhabdaceae</taxon>
        <taxon>Emiliania</taxon>
    </lineage>
</organism>
<feature type="compositionally biased region" description="Low complexity" evidence="2">
    <location>
        <begin position="369"/>
        <end position="383"/>
    </location>
</feature>
<dbReference type="Gene3D" id="1.25.10.10">
    <property type="entry name" value="Leucine-rich Repeat Variant"/>
    <property type="match status" value="1"/>
</dbReference>
<sequence>MPFPTANAAEAPTFPTATAAEAQVRSLVSGDASAPVGVADLQAATRALGELVRSNLRPLARAADGRLLFVAAPASENEVTSRCLRLLALVWSKPPFRTMLHHRHLAEELGALITIAGSSGSFHARSRTGGPEARLAELLEREAPLPLLEALLAVDSPAQLAELREAVRDVGRAEPYRVAAGLAAVRHALLRRSEAALGRLEELLELAKLRLAHDDSFVYQAALNALAAAAEVSPRTVMPRLAELLLPQGKPQLGRRPSAACEARAAAATERRLKGAQALCQAVLRLGATLPPHADAAMAALLAGARDDCAAIRASCLAALATAASTLRLALHPYAVELLTLATSALQPHRNNALFQAAAAEADRRRLDSAASTSSAAPAAAPARETEEPGDGGSAEERACVDEARAAAYLVGLTLQQLGTDGAAVLPPSQLRQIYAQLRLTRDGAADPLLREHAADAVAQLDLLGRHLLGAAAWSERPRTLTIRMP</sequence>
<protein>
    <recommendedName>
        <fullName evidence="3">RNA polymerase II assembly factor Rtp1 C-terminal domain-containing protein</fullName>
    </recommendedName>
</protein>
<dbReference type="InterPro" id="IPR016024">
    <property type="entry name" value="ARM-type_fold"/>
</dbReference>
<dbReference type="Pfam" id="PF10363">
    <property type="entry name" value="RTP1_C1"/>
    <property type="match status" value="1"/>
</dbReference>
<evidence type="ECO:0000313" key="4">
    <source>
        <dbReference type="EnsemblProtists" id="EOD39405"/>
    </source>
</evidence>
<dbReference type="HOGENOM" id="CLU_561937_0_0_1"/>
<dbReference type="AlphaFoldDB" id="A0A0D3KUH0"/>
<accession>A0A0D3KUH0</accession>
<reference evidence="4" key="2">
    <citation type="submission" date="2024-10" db="UniProtKB">
        <authorList>
            <consortium name="EnsemblProtists"/>
        </authorList>
    </citation>
    <scope>IDENTIFICATION</scope>
</reference>
<proteinExistence type="inferred from homology"/>
<comment type="similarity">
    <text evidence="1">Belongs to the Tango6 family.</text>
</comment>
<dbReference type="InterPro" id="IPR039600">
    <property type="entry name" value="TANGO6/Rtp1"/>
</dbReference>
<keyword evidence="5" id="KW-1185">Reference proteome</keyword>
<evidence type="ECO:0000256" key="2">
    <source>
        <dbReference type="SAM" id="MobiDB-lite"/>
    </source>
</evidence>
<reference evidence="5" key="1">
    <citation type="journal article" date="2013" name="Nature">
        <title>Pan genome of the phytoplankton Emiliania underpins its global distribution.</title>
        <authorList>
            <person name="Read B.A."/>
            <person name="Kegel J."/>
            <person name="Klute M.J."/>
            <person name="Kuo A."/>
            <person name="Lefebvre S.C."/>
            <person name="Maumus F."/>
            <person name="Mayer C."/>
            <person name="Miller J."/>
            <person name="Monier A."/>
            <person name="Salamov A."/>
            <person name="Young J."/>
            <person name="Aguilar M."/>
            <person name="Claverie J.M."/>
            <person name="Frickenhaus S."/>
            <person name="Gonzalez K."/>
            <person name="Herman E.K."/>
            <person name="Lin Y.C."/>
            <person name="Napier J."/>
            <person name="Ogata H."/>
            <person name="Sarno A.F."/>
            <person name="Shmutz J."/>
            <person name="Schroeder D."/>
            <person name="de Vargas C."/>
            <person name="Verret F."/>
            <person name="von Dassow P."/>
            <person name="Valentin K."/>
            <person name="Van de Peer Y."/>
            <person name="Wheeler G."/>
            <person name="Dacks J.B."/>
            <person name="Delwiche C.F."/>
            <person name="Dyhrman S.T."/>
            <person name="Glockner G."/>
            <person name="John U."/>
            <person name="Richards T."/>
            <person name="Worden A.Z."/>
            <person name="Zhang X."/>
            <person name="Grigoriev I.V."/>
            <person name="Allen A.E."/>
            <person name="Bidle K."/>
            <person name="Borodovsky M."/>
            <person name="Bowler C."/>
            <person name="Brownlee C."/>
            <person name="Cock J.M."/>
            <person name="Elias M."/>
            <person name="Gladyshev V.N."/>
            <person name="Groth M."/>
            <person name="Guda C."/>
            <person name="Hadaegh A."/>
            <person name="Iglesias-Rodriguez M.D."/>
            <person name="Jenkins J."/>
            <person name="Jones B.M."/>
            <person name="Lawson T."/>
            <person name="Leese F."/>
            <person name="Lindquist E."/>
            <person name="Lobanov A."/>
            <person name="Lomsadze A."/>
            <person name="Malik S.B."/>
            <person name="Marsh M.E."/>
            <person name="Mackinder L."/>
            <person name="Mock T."/>
            <person name="Mueller-Roeber B."/>
            <person name="Pagarete A."/>
            <person name="Parker M."/>
            <person name="Probert I."/>
            <person name="Quesneville H."/>
            <person name="Raines C."/>
            <person name="Rensing S.A."/>
            <person name="Riano-Pachon D.M."/>
            <person name="Richier S."/>
            <person name="Rokitta S."/>
            <person name="Shiraiwa Y."/>
            <person name="Soanes D.M."/>
            <person name="van der Giezen M."/>
            <person name="Wahlund T.M."/>
            <person name="Williams B."/>
            <person name="Wilson W."/>
            <person name="Wolfe G."/>
            <person name="Wurch L.L."/>
        </authorList>
    </citation>
    <scope>NUCLEOTIDE SEQUENCE</scope>
</reference>
<evidence type="ECO:0000313" key="5">
    <source>
        <dbReference type="Proteomes" id="UP000013827"/>
    </source>
</evidence>
<evidence type="ECO:0000256" key="1">
    <source>
        <dbReference type="ARBA" id="ARBA00005724"/>
    </source>
</evidence>
<evidence type="ECO:0000259" key="3">
    <source>
        <dbReference type="Pfam" id="PF10363"/>
    </source>
</evidence>
<dbReference type="KEGG" id="ehx:EMIHUDRAFT_448803"/>
<name>A0A0D3KUH0_EMIH1</name>
<dbReference type="EnsemblProtists" id="EOD39405">
    <property type="protein sequence ID" value="EOD39405"/>
    <property type="gene ID" value="EMIHUDRAFT_448803"/>
</dbReference>
<dbReference type="GO" id="GO:0009306">
    <property type="term" value="P:protein secretion"/>
    <property type="evidence" value="ECO:0007669"/>
    <property type="project" value="TreeGrafter"/>
</dbReference>
<dbReference type="PaxDb" id="2903-EOD39405"/>
<dbReference type="InterPro" id="IPR019451">
    <property type="entry name" value="Rtp1_C1"/>
</dbReference>
<feature type="region of interest" description="Disordered" evidence="2">
    <location>
        <begin position="366"/>
        <end position="396"/>
    </location>
</feature>
<dbReference type="RefSeq" id="XP_005791834.1">
    <property type="nucleotide sequence ID" value="XM_005791777.1"/>
</dbReference>
<dbReference type="PANTHER" id="PTHR20959">
    <property type="entry name" value="TRANSPORT AND GOLGI ORGANIZATION PROTEIN 6 FAMILY MEMBER"/>
    <property type="match status" value="1"/>
</dbReference>
<dbReference type="GeneID" id="17284999"/>
<dbReference type="InterPro" id="IPR011989">
    <property type="entry name" value="ARM-like"/>
</dbReference>
<dbReference type="SUPFAM" id="SSF48371">
    <property type="entry name" value="ARM repeat"/>
    <property type="match status" value="1"/>
</dbReference>
<feature type="domain" description="RNA polymerase II assembly factor Rtp1 C-terminal" evidence="3">
    <location>
        <begin position="165"/>
        <end position="288"/>
    </location>
</feature>